<keyword evidence="3" id="KW-1185">Reference proteome</keyword>
<feature type="region of interest" description="Disordered" evidence="1">
    <location>
        <begin position="58"/>
        <end position="77"/>
    </location>
</feature>
<dbReference type="KEGG" id="ksn:43588813"/>
<dbReference type="AlphaFoldDB" id="A0A5M6BZE5"/>
<gene>
    <name evidence="2" type="ORF">CI109_100564</name>
</gene>
<evidence type="ECO:0000313" key="2">
    <source>
        <dbReference type="EMBL" id="WWD16139.1"/>
    </source>
</evidence>
<feature type="compositionally biased region" description="Basic and acidic residues" evidence="1">
    <location>
        <begin position="218"/>
        <end position="241"/>
    </location>
</feature>
<protein>
    <submittedName>
        <fullName evidence="2">Uncharacterized protein</fullName>
    </submittedName>
</protein>
<feature type="region of interest" description="Disordered" evidence="1">
    <location>
        <begin position="29"/>
        <end position="53"/>
    </location>
</feature>
<feature type="compositionally biased region" description="Basic and acidic residues" evidence="1">
    <location>
        <begin position="116"/>
        <end position="137"/>
    </location>
</feature>
<reference evidence="2" key="1">
    <citation type="submission" date="2017-08" db="EMBL/GenBank/DDBJ databases">
        <authorList>
            <person name="Cuomo C."/>
            <person name="Billmyre B."/>
            <person name="Heitman J."/>
        </authorList>
    </citation>
    <scope>NUCLEOTIDE SEQUENCE</scope>
    <source>
        <strain evidence="2">CBS 12478</strain>
    </source>
</reference>
<accession>A0A5M6BZE5</accession>
<organism evidence="2 3">
    <name type="scientific">Kwoniella shandongensis</name>
    <dbReference type="NCBI Taxonomy" id="1734106"/>
    <lineage>
        <taxon>Eukaryota</taxon>
        <taxon>Fungi</taxon>
        <taxon>Dikarya</taxon>
        <taxon>Basidiomycota</taxon>
        <taxon>Agaricomycotina</taxon>
        <taxon>Tremellomycetes</taxon>
        <taxon>Tremellales</taxon>
        <taxon>Cryptococcaceae</taxon>
        <taxon>Kwoniella</taxon>
    </lineage>
</organism>
<dbReference type="PANTHER" id="PTHR40630">
    <property type="entry name" value="POSSIBLE DNA-BINDING PROTEIN"/>
    <property type="match status" value="1"/>
</dbReference>
<dbReference type="Pfam" id="PF11338">
    <property type="entry name" value="DUF3140"/>
    <property type="match status" value="1"/>
</dbReference>
<dbReference type="GeneID" id="43588813"/>
<evidence type="ECO:0000313" key="3">
    <source>
        <dbReference type="Proteomes" id="UP000322225"/>
    </source>
</evidence>
<dbReference type="InterPro" id="IPR021487">
    <property type="entry name" value="DUF3140"/>
</dbReference>
<dbReference type="Proteomes" id="UP000322225">
    <property type="component" value="Chromosome 1"/>
</dbReference>
<dbReference type="RefSeq" id="XP_031861154.1">
    <property type="nucleotide sequence ID" value="XM_032004676.1"/>
</dbReference>
<dbReference type="PANTHER" id="PTHR40630:SF1">
    <property type="entry name" value="DNA-BINDING PROTEIN"/>
    <property type="match status" value="1"/>
</dbReference>
<feature type="compositionally biased region" description="Basic and acidic residues" evidence="1">
    <location>
        <begin position="162"/>
        <end position="203"/>
    </location>
</feature>
<feature type="compositionally biased region" description="Basic and acidic residues" evidence="1">
    <location>
        <begin position="89"/>
        <end position="108"/>
    </location>
</feature>
<dbReference type="OrthoDB" id="2131339at2759"/>
<name>A0A5M6BZE5_9TREE</name>
<sequence length="271" mass="29841">MVKSEDDVISDFNDIVNMTADELDTFLKTEGSETTGFKKDDGSGESIGHESGRKIVEILKRNPDKDPSKYTDEDVDHMRRVVSYCKRHLAQETKLKDSKSPEELEKSKSTRSLKNWGHDPMKTLNKSEQKQVEEKKPASKGKPASKKATSEKPKSSGKPASKKAETKPASKGKADDEKKADDKAVPEEDKVEEEKSTTTEKPKSRGKPASKGAANAETKTKNGDEVETGDKREAENDKPAQAEKPASKKAKTTKEPTEGTRKPPSRNAKKA</sequence>
<dbReference type="EMBL" id="CP144051">
    <property type="protein sequence ID" value="WWD16139.1"/>
    <property type="molecule type" value="Genomic_DNA"/>
</dbReference>
<evidence type="ECO:0000256" key="1">
    <source>
        <dbReference type="SAM" id="MobiDB-lite"/>
    </source>
</evidence>
<proteinExistence type="predicted"/>
<feature type="region of interest" description="Disordered" evidence="1">
    <location>
        <begin position="89"/>
        <end position="271"/>
    </location>
</feature>
<feature type="compositionally biased region" description="Basic and acidic residues" evidence="1">
    <location>
        <begin position="252"/>
        <end position="261"/>
    </location>
</feature>
<reference evidence="2" key="2">
    <citation type="submission" date="2024-01" db="EMBL/GenBank/DDBJ databases">
        <title>Comparative genomics of Cryptococcus and Kwoniella reveals pathogenesis evolution and contrasting modes of karyotype evolution via chromosome fusion or intercentromeric recombination.</title>
        <authorList>
            <person name="Coelho M.A."/>
            <person name="David-Palma M."/>
            <person name="Shea T."/>
            <person name="Bowers K."/>
            <person name="McGinley-Smith S."/>
            <person name="Mohammad A.W."/>
            <person name="Gnirke A."/>
            <person name="Yurkov A.M."/>
            <person name="Nowrousian M."/>
            <person name="Sun S."/>
            <person name="Cuomo C.A."/>
            <person name="Heitman J."/>
        </authorList>
    </citation>
    <scope>NUCLEOTIDE SEQUENCE</scope>
    <source>
        <strain evidence="2">CBS 12478</strain>
    </source>
</reference>